<evidence type="ECO:0000313" key="3">
    <source>
        <dbReference type="EMBL" id="PSC76641.1"/>
    </source>
</evidence>
<reference evidence="3 4" key="1">
    <citation type="journal article" date="2018" name="Plant J.">
        <title>Genome sequences of Chlorella sorokiniana UTEX 1602 and Micractinium conductrix SAG 241.80: implications to maltose excretion by a green alga.</title>
        <authorList>
            <person name="Arriola M.B."/>
            <person name="Velmurugan N."/>
            <person name="Zhang Y."/>
            <person name="Plunkett M.H."/>
            <person name="Hondzo H."/>
            <person name="Barney B.M."/>
        </authorList>
    </citation>
    <scope>NUCLEOTIDE SEQUENCE [LARGE SCALE GENOMIC DNA]</scope>
    <source>
        <strain evidence="3 4">SAG 241.80</strain>
    </source>
</reference>
<evidence type="ECO:0000259" key="2">
    <source>
        <dbReference type="PROSITE" id="PS50213"/>
    </source>
</evidence>
<keyword evidence="4" id="KW-1185">Reference proteome</keyword>
<protein>
    <submittedName>
        <fullName evidence="3">Fasciclin</fullName>
    </submittedName>
</protein>
<keyword evidence="1" id="KW-0732">Signal</keyword>
<dbReference type="Pfam" id="PF02469">
    <property type="entry name" value="Fasciclin"/>
    <property type="match status" value="1"/>
</dbReference>
<dbReference type="InterPro" id="IPR050904">
    <property type="entry name" value="Adhesion/Biosynth-related"/>
</dbReference>
<feature type="domain" description="FAS1" evidence="2">
    <location>
        <begin position="92"/>
        <end position="247"/>
    </location>
</feature>
<dbReference type="PROSITE" id="PS50213">
    <property type="entry name" value="FAS1"/>
    <property type="match status" value="1"/>
</dbReference>
<evidence type="ECO:0000313" key="4">
    <source>
        <dbReference type="Proteomes" id="UP000239649"/>
    </source>
</evidence>
<dbReference type="EMBL" id="LHPF02000001">
    <property type="protein sequence ID" value="PSC76641.1"/>
    <property type="molecule type" value="Genomic_DNA"/>
</dbReference>
<organism evidence="3 4">
    <name type="scientific">Micractinium conductrix</name>
    <dbReference type="NCBI Taxonomy" id="554055"/>
    <lineage>
        <taxon>Eukaryota</taxon>
        <taxon>Viridiplantae</taxon>
        <taxon>Chlorophyta</taxon>
        <taxon>core chlorophytes</taxon>
        <taxon>Trebouxiophyceae</taxon>
        <taxon>Chlorellales</taxon>
        <taxon>Chlorellaceae</taxon>
        <taxon>Chlorella clade</taxon>
        <taxon>Micractinium</taxon>
    </lineage>
</organism>
<dbReference type="PANTHER" id="PTHR10900:SF77">
    <property type="entry name" value="FI19380P1"/>
    <property type="match status" value="1"/>
</dbReference>
<dbReference type="SUPFAM" id="SSF82153">
    <property type="entry name" value="FAS1 domain"/>
    <property type="match status" value="1"/>
</dbReference>
<proteinExistence type="predicted"/>
<name>A0A2P6VRD8_9CHLO</name>
<gene>
    <name evidence="3" type="primary">g243</name>
    <name evidence="3" type="ORF">C2E20_0243</name>
</gene>
<dbReference type="AlphaFoldDB" id="A0A2P6VRD8"/>
<feature type="signal peptide" evidence="1">
    <location>
        <begin position="1"/>
        <end position="22"/>
    </location>
</feature>
<accession>A0A2P6VRD8</accession>
<sequence>MAAFKSLLALVALLLAVGAVDAHKPPKPAADSVAAFVIANKNKGFGILLEAVLAADASIVETLSKPDLVATVFAPDGTQFDALKPPKPAADSVAAFVIANKNKGFGILLEAVLAADASVVETLSKPDLVATVFAPDDNAFRVLLKDLQLTKEELLANKDLLIAVLSYHVIGAKVTKKDLKELQVVQTLLAGETGELKIIKAWEHKGRHWVQNVRLETTSGSKSLVKAADVIVGKNGAAVIHAVNRVLIPGDKFFK</sequence>
<feature type="chain" id="PRO_5015190901" evidence="1">
    <location>
        <begin position="23"/>
        <end position="255"/>
    </location>
</feature>
<dbReference type="SMART" id="SM00554">
    <property type="entry name" value="FAS1"/>
    <property type="match status" value="1"/>
</dbReference>
<dbReference type="OrthoDB" id="540756at2759"/>
<evidence type="ECO:0000256" key="1">
    <source>
        <dbReference type="SAM" id="SignalP"/>
    </source>
</evidence>
<dbReference type="Proteomes" id="UP000239649">
    <property type="component" value="Unassembled WGS sequence"/>
</dbReference>
<dbReference type="Gene3D" id="2.30.180.10">
    <property type="entry name" value="FAS1 domain"/>
    <property type="match status" value="1"/>
</dbReference>
<dbReference type="InterPro" id="IPR000782">
    <property type="entry name" value="FAS1_domain"/>
</dbReference>
<dbReference type="InterPro" id="IPR036378">
    <property type="entry name" value="FAS1_dom_sf"/>
</dbReference>
<dbReference type="PANTHER" id="PTHR10900">
    <property type="entry name" value="PERIOSTIN-RELATED"/>
    <property type="match status" value="1"/>
</dbReference>
<comment type="caution">
    <text evidence="3">The sequence shown here is derived from an EMBL/GenBank/DDBJ whole genome shotgun (WGS) entry which is preliminary data.</text>
</comment>